<reference evidence="4" key="1">
    <citation type="submission" date="2020-05" db="EMBL/GenBank/DDBJ databases">
        <authorList>
            <person name="Chiriac C."/>
            <person name="Salcher M."/>
            <person name="Ghai R."/>
            <person name="Kavagutti S V."/>
        </authorList>
    </citation>
    <scope>NUCLEOTIDE SEQUENCE</scope>
</reference>
<evidence type="ECO:0000256" key="1">
    <source>
        <dbReference type="SAM" id="Coils"/>
    </source>
</evidence>
<feature type="transmembrane region" description="Helical" evidence="3">
    <location>
        <begin position="38"/>
        <end position="59"/>
    </location>
</feature>
<proteinExistence type="predicted"/>
<keyword evidence="3" id="KW-0472">Membrane</keyword>
<evidence type="ECO:0000256" key="2">
    <source>
        <dbReference type="SAM" id="MobiDB-lite"/>
    </source>
</evidence>
<name>A0A6J6CTI2_9ZZZZ</name>
<feature type="region of interest" description="Disordered" evidence="2">
    <location>
        <begin position="1"/>
        <end position="31"/>
    </location>
</feature>
<evidence type="ECO:0000313" key="4">
    <source>
        <dbReference type="EMBL" id="CAB4554831.1"/>
    </source>
</evidence>
<keyword evidence="1" id="KW-0175">Coiled coil</keyword>
<keyword evidence="3" id="KW-1133">Transmembrane helix</keyword>
<feature type="coiled-coil region" evidence="1">
    <location>
        <begin position="112"/>
        <end position="162"/>
    </location>
</feature>
<sequence length="608" mass="64207">MDESANESNESTETEASETEPGVAEAAEPQKHRSKSRVVMVVAGVVAAALVIGAVGFVVSTRDEPEVANAGTGTDILVFLGESVAGAAVGHVFESALGALFPEAPDPTEAKVDEVKAQIDGLTVQISALQAATQGLSDQVDKNFWSENATRLQDDLAALKNMQTSWIAPLAAEGAIYSKARIAGDTAAMATAETNLNKARDNFINGYNNALVTNEGIADRLHNDIVPSAGATSILSARGKVLMAKGYITAKDSQELRDLYETIAQQQALAVYINAEFEALQENGDGVHQGLANDIVTRWETNQAAELAALPPVIPKGVIIATPNRATANATMWMGTANNAELDPSAPDGTPFVPGQQAPIDAMRTEVNSQADLGYETSTAFSAYGTQLTGWDYPSTQTQFDQLTAAVASSPGSTVAQRLAAAGAGRSTNFNFVQPGTPSMERVWVNPPTTSPYGITCVIRNPGSIDVDSTEYMFQVHNIVNLNAPAATISGLPMAIPSPTRFSSYSDGMDATLCAERVKPVWLAGNKKSTGQGSGQNTAAVLWARTVGAGVEEDYMAQSGNYNYNLPATTYPQSPAAEKFATDQTEYPYNDVNTCQTPPSQKFLDDKC</sequence>
<accession>A0A6J6CTI2</accession>
<organism evidence="4">
    <name type="scientific">freshwater metagenome</name>
    <dbReference type="NCBI Taxonomy" id="449393"/>
    <lineage>
        <taxon>unclassified sequences</taxon>
        <taxon>metagenomes</taxon>
        <taxon>ecological metagenomes</taxon>
    </lineage>
</organism>
<dbReference type="EMBL" id="CAEZSF010000250">
    <property type="protein sequence ID" value="CAB4554831.1"/>
    <property type="molecule type" value="Genomic_DNA"/>
</dbReference>
<evidence type="ECO:0000256" key="3">
    <source>
        <dbReference type="SAM" id="Phobius"/>
    </source>
</evidence>
<gene>
    <name evidence="4" type="ORF">UFOPK1358_01849</name>
</gene>
<keyword evidence="3" id="KW-0812">Transmembrane</keyword>
<dbReference type="AlphaFoldDB" id="A0A6J6CTI2"/>
<feature type="compositionally biased region" description="Acidic residues" evidence="2">
    <location>
        <begin position="1"/>
        <end position="18"/>
    </location>
</feature>
<protein>
    <submittedName>
        <fullName evidence="4">Unannotated protein</fullName>
    </submittedName>
</protein>